<dbReference type="EMBL" id="QGNW01000702">
    <property type="protein sequence ID" value="RVW64839.1"/>
    <property type="molecule type" value="Genomic_DNA"/>
</dbReference>
<feature type="region of interest" description="Disordered" evidence="1">
    <location>
        <begin position="20"/>
        <end position="80"/>
    </location>
</feature>
<organism evidence="2 3">
    <name type="scientific">Vitis vinifera</name>
    <name type="common">Grape</name>
    <dbReference type="NCBI Taxonomy" id="29760"/>
    <lineage>
        <taxon>Eukaryota</taxon>
        <taxon>Viridiplantae</taxon>
        <taxon>Streptophyta</taxon>
        <taxon>Embryophyta</taxon>
        <taxon>Tracheophyta</taxon>
        <taxon>Spermatophyta</taxon>
        <taxon>Magnoliopsida</taxon>
        <taxon>eudicotyledons</taxon>
        <taxon>Gunneridae</taxon>
        <taxon>Pentapetalae</taxon>
        <taxon>rosids</taxon>
        <taxon>Vitales</taxon>
        <taxon>Vitaceae</taxon>
        <taxon>Viteae</taxon>
        <taxon>Vitis</taxon>
    </lineage>
</organism>
<comment type="caution">
    <text evidence="2">The sequence shown here is derived from an EMBL/GenBank/DDBJ whole genome shotgun (WGS) entry which is preliminary data.</text>
</comment>
<sequence>MAKLLFFSLSSSSSSSSLFHFHSHNQQPKNHATVSSCPTTTPQAIASRPHSSPQTHPNSLTGSSPISPSSTMASASSSHGGSMSGLSTARSWSLPLMLCWMMGVCCRQTLGMARCSQGFRRGTSRLRLRLRLFAPDACSGPIGGTQFGVTDPDVPLPSTITLANDGFSCPNPTKCSGFFSVNS</sequence>
<protein>
    <submittedName>
        <fullName evidence="2">Uncharacterized protein</fullName>
    </submittedName>
</protein>
<proteinExistence type="predicted"/>
<evidence type="ECO:0000256" key="1">
    <source>
        <dbReference type="SAM" id="MobiDB-lite"/>
    </source>
</evidence>
<gene>
    <name evidence="2" type="ORF">CK203_052008</name>
</gene>
<reference evidence="2 3" key="1">
    <citation type="journal article" date="2018" name="PLoS Genet.">
        <title>Population sequencing reveals clonal diversity and ancestral inbreeding in the grapevine cultivar Chardonnay.</title>
        <authorList>
            <person name="Roach M.J."/>
            <person name="Johnson D.L."/>
            <person name="Bohlmann J."/>
            <person name="van Vuuren H.J."/>
            <person name="Jones S.J."/>
            <person name="Pretorius I.S."/>
            <person name="Schmidt S.A."/>
            <person name="Borneman A.R."/>
        </authorList>
    </citation>
    <scope>NUCLEOTIDE SEQUENCE [LARGE SCALE GENOMIC DNA]</scope>
    <source>
        <strain evidence="3">cv. Chardonnay</strain>
        <tissue evidence="2">Leaf</tissue>
    </source>
</reference>
<accession>A0A438FY03</accession>
<dbReference type="AlphaFoldDB" id="A0A438FY03"/>
<evidence type="ECO:0000313" key="3">
    <source>
        <dbReference type="Proteomes" id="UP000288805"/>
    </source>
</evidence>
<evidence type="ECO:0000313" key="2">
    <source>
        <dbReference type="EMBL" id="RVW64839.1"/>
    </source>
</evidence>
<feature type="compositionally biased region" description="Low complexity" evidence="1">
    <location>
        <begin position="59"/>
        <end position="80"/>
    </location>
</feature>
<dbReference type="Proteomes" id="UP000288805">
    <property type="component" value="Unassembled WGS sequence"/>
</dbReference>
<feature type="compositionally biased region" description="Polar residues" evidence="1">
    <location>
        <begin position="25"/>
        <end position="58"/>
    </location>
</feature>
<name>A0A438FY03_VITVI</name>